<accession>A0A0R1GXZ6</accession>
<proteinExistence type="predicted"/>
<comment type="caution">
    <text evidence="1">The sequence shown here is derived from an EMBL/GenBank/DDBJ whole genome shotgun (WGS) entry which is preliminary data.</text>
</comment>
<dbReference type="PATRIC" id="fig|1423722.3.peg.558"/>
<evidence type="ECO:0000313" key="1">
    <source>
        <dbReference type="EMBL" id="KRK38856.1"/>
    </source>
</evidence>
<protein>
    <submittedName>
        <fullName evidence="1">Uncharacterized protein</fullName>
    </submittedName>
</protein>
<name>A0A0R1GXZ6_9LACO</name>
<organism evidence="1 2">
    <name type="scientific">Amylolactobacillus amylotrophicus DSM 20534</name>
    <dbReference type="NCBI Taxonomy" id="1423722"/>
    <lineage>
        <taxon>Bacteria</taxon>
        <taxon>Bacillati</taxon>
        <taxon>Bacillota</taxon>
        <taxon>Bacilli</taxon>
        <taxon>Lactobacillales</taxon>
        <taxon>Lactobacillaceae</taxon>
        <taxon>Amylolactobacillus</taxon>
    </lineage>
</organism>
<reference evidence="1 2" key="1">
    <citation type="journal article" date="2015" name="Genome Announc.">
        <title>Expanding the biotechnology potential of lactobacilli through comparative genomics of 213 strains and associated genera.</title>
        <authorList>
            <person name="Sun Z."/>
            <person name="Harris H.M."/>
            <person name="McCann A."/>
            <person name="Guo C."/>
            <person name="Argimon S."/>
            <person name="Zhang W."/>
            <person name="Yang X."/>
            <person name="Jeffery I.B."/>
            <person name="Cooney J.C."/>
            <person name="Kagawa T.F."/>
            <person name="Liu W."/>
            <person name="Song Y."/>
            <person name="Salvetti E."/>
            <person name="Wrobel A."/>
            <person name="Rasinkangas P."/>
            <person name="Parkhill J."/>
            <person name="Rea M.C."/>
            <person name="O'Sullivan O."/>
            <person name="Ritari J."/>
            <person name="Douillard F.P."/>
            <person name="Paul Ross R."/>
            <person name="Yang R."/>
            <person name="Briner A.E."/>
            <person name="Felis G.E."/>
            <person name="de Vos W.M."/>
            <person name="Barrangou R."/>
            <person name="Klaenhammer T.R."/>
            <person name="Caufield P.W."/>
            <person name="Cui Y."/>
            <person name="Zhang H."/>
            <person name="O'Toole P.W."/>
        </authorList>
    </citation>
    <scope>NUCLEOTIDE SEQUENCE [LARGE SCALE GENOMIC DNA]</scope>
    <source>
        <strain evidence="1 2">DSM 20534</strain>
    </source>
</reference>
<gene>
    <name evidence="1" type="ORF">FC62_GL000548</name>
</gene>
<sequence length="100" mass="11552">MELTMRVIDFLQLILDLDKQTRFFYQGASDNLYAVTELVIKPESVILTTKKASAHALHQWELVTLLQSIANKTIYMQILVLNDYAEFYGIQLHESAAYIK</sequence>
<dbReference type="Proteomes" id="UP000050909">
    <property type="component" value="Unassembled WGS sequence"/>
</dbReference>
<keyword evidence="2" id="KW-1185">Reference proteome</keyword>
<dbReference type="AlphaFoldDB" id="A0A0R1GXZ6"/>
<evidence type="ECO:0000313" key="2">
    <source>
        <dbReference type="Proteomes" id="UP000050909"/>
    </source>
</evidence>
<dbReference type="EMBL" id="AZCV01000001">
    <property type="protein sequence ID" value="KRK38856.1"/>
    <property type="molecule type" value="Genomic_DNA"/>
</dbReference>